<dbReference type="SUPFAM" id="SSF143100">
    <property type="entry name" value="TTHA1013/TTHA0281-like"/>
    <property type="match status" value="1"/>
</dbReference>
<sequence length="102" mass="11454">MWIITNQFQNSKYTLLKYPIVITVGQNESPHGICFPDFAWCFSAAETIQDIIPKAKMTLQKHVDCMKSSGMKIPPPSKLSCLTDQGQYSNPSTLFALIEVDI</sequence>
<name>A0A2T3NMM2_9GAMM</name>
<dbReference type="Gene3D" id="3.30.160.250">
    <property type="match status" value="1"/>
</dbReference>
<dbReference type="Pfam" id="PF15919">
    <property type="entry name" value="HicB_lk_antitox"/>
    <property type="match status" value="1"/>
</dbReference>
<dbReference type="Proteomes" id="UP000241346">
    <property type="component" value="Unassembled WGS sequence"/>
</dbReference>
<accession>A0A2T3NMM2</accession>
<dbReference type="InterPro" id="IPR031807">
    <property type="entry name" value="HicB-like"/>
</dbReference>
<proteinExistence type="predicted"/>
<reference evidence="2 3" key="1">
    <citation type="submission" date="2018-03" db="EMBL/GenBank/DDBJ databases">
        <title>Whole genome sequencing of Histamine producing bacteria.</title>
        <authorList>
            <person name="Butler K."/>
        </authorList>
    </citation>
    <scope>NUCLEOTIDE SEQUENCE [LARGE SCALE GENOMIC DNA]</scope>
    <source>
        <strain evidence="2 3">DSM 19138</strain>
    </source>
</reference>
<evidence type="ECO:0000313" key="2">
    <source>
        <dbReference type="EMBL" id="PSW16729.1"/>
    </source>
</evidence>
<evidence type="ECO:0000313" key="3">
    <source>
        <dbReference type="Proteomes" id="UP000241346"/>
    </source>
</evidence>
<gene>
    <name evidence="2" type="ORF">C9J01_06975</name>
</gene>
<evidence type="ECO:0000259" key="1">
    <source>
        <dbReference type="Pfam" id="PF15919"/>
    </source>
</evidence>
<dbReference type="InterPro" id="IPR035069">
    <property type="entry name" value="TTHA1013/TTHA0281-like"/>
</dbReference>
<comment type="caution">
    <text evidence="2">The sequence shown here is derived from an EMBL/GenBank/DDBJ whole genome shotgun (WGS) entry which is preliminary data.</text>
</comment>
<dbReference type="EMBL" id="PYMB01000001">
    <property type="protein sequence ID" value="PSW16729.1"/>
    <property type="molecule type" value="Genomic_DNA"/>
</dbReference>
<organism evidence="2 3">
    <name type="scientific">Photobacterium rosenbergii</name>
    <dbReference type="NCBI Taxonomy" id="294936"/>
    <lineage>
        <taxon>Bacteria</taxon>
        <taxon>Pseudomonadati</taxon>
        <taxon>Pseudomonadota</taxon>
        <taxon>Gammaproteobacteria</taxon>
        <taxon>Vibrionales</taxon>
        <taxon>Vibrionaceae</taxon>
        <taxon>Photobacterium</taxon>
    </lineage>
</organism>
<protein>
    <recommendedName>
        <fullName evidence="1">HicB-like antitoxin of toxin-antitoxin system domain-containing protein</fullName>
    </recommendedName>
</protein>
<dbReference type="AlphaFoldDB" id="A0A2T3NMM2"/>
<feature type="domain" description="HicB-like antitoxin of toxin-antitoxin system" evidence="1">
    <location>
        <begin position="18"/>
        <end position="102"/>
    </location>
</feature>